<comment type="caution">
    <text evidence="2">The sequence shown here is derived from an EMBL/GenBank/DDBJ whole genome shotgun (WGS) entry which is preliminary data.</text>
</comment>
<organism evidence="2 3">
    <name type="scientific">Ectobacillus funiculus</name>
    <dbReference type="NCBI Taxonomy" id="137993"/>
    <lineage>
        <taxon>Bacteria</taxon>
        <taxon>Bacillati</taxon>
        <taxon>Bacillota</taxon>
        <taxon>Bacilli</taxon>
        <taxon>Bacillales</taxon>
        <taxon>Bacillaceae</taxon>
        <taxon>Ectobacillus</taxon>
    </lineage>
</organism>
<proteinExistence type="predicted"/>
<dbReference type="InterPro" id="IPR021139">
    <property type="entry name" value="NYN"/>
</dbReference>
<evidence type="ECO:0000259" key="1">
    <source>
        <dbReference type="Pfam" id="PF01936"/>
    </source>
</evidence>
<accession>A0ABV5WES1</accession>
<evidence type="ECO:0000313" key="3">
    <source>
        <dbReference type="Proteomes" id="UP001589609"/>
    </source>
</evidence>
<reference evidence="2 3" key="1">
    <citation type="submission" date="2024-09" db="EMBL/GenBank/DDBJ databases">
        <authorList>
            <person name="Sun Q."/>
            <person name="Mori K."/>
        </authorList>
    </citation>
    <scope>NUCLEOTIDE SEQUENCE [LARGE SCALE GENOMIC DNA]</scope>
    <source>
        <strain evidence="2 3">JCM 11201</strain>
    </source>
</reference>
<name>A0ABV5WES1_9BACI</name>
<gene>
    <name evidence="2" type="ORF">ACFFMS_11665</name>
</gene>
<dbReference type="Pfam" id="PF01936">
    <property type="entry name" value="NYN"/>
    <property type="match status" value="1"/>
</dbReference>
<dbReference type="Gene3D" id="3.40.50.1010">
    <property type="entry name" value="5'-nuclease"/>
    <property type="match status" value="1"/>
</dbReference>
<sequence length="270" mass="30643">MIDYENFEVSATKDYNLSVTDQGLQKLLETVKRHGNVANKDVMVAAYWDHFRKGKDFFRKKFSSIIDVPVLGPSVTDGYLIIEGLLHFQQLSEIDNVVLVSGDGVNTALVEAFLKNKCKVHVYAWEKCYSSCLKVNEDVSLYLLDDVFQFATSGHITNKWFTPFGVTPPEYAIICRVLNSRYNDLYFSKTAREIAETTDERYAEFDTPEKAKAFLGECKDKGIFTSHKKLGSQGRDEITVFELNYANEKVKHVQEKEKSAKKAAKGISNS</sequence>
<dbReference type="Proteomes" id="UP001589609">
    <property type="component" value="Unassembled WGS sequence"/>
</dbReference>
<protein>
    <submittedName>
        <fullName evidence="2">NYN domain-containing protein</fullName>
    </submittedName>
</protein>
<dbReference type="EMBL" id="JBHMAF010000059">
    <property type="protein sequence ID" value="MFB9759106.1"/>
    <property type="molecule type" value="Genomic_DNA"/>
</dbReference>
<evidence type="ECO:0000313" key="2">
    <source>
        <dbReference type="EMBL" id="MFB9759106.1"/>
    </source>
</evidence>
<feature type="domain" description="NYN" evidence="1">
    <location>
        <begin position="2"/>
        <end position="132"/>
    </location>
</feature>
<keyword evidence="3" id="KW-1185">Reference proteome</keyword>